<dbReference type="CDD" id="cd22332">
    <property type="entry name" value="HsdR_N"/>
    <property type="match status" value="1"/>
</dbReference>
<dbReference type="PANTHER" id="PTHR42927">
    <property type="entry name" value="HELICASE SUPERFAMILY 1 AND 2 DOMAIN-CONTAINING PROTEIN"/>
    <property type="match status" value="1"/>
</dbReference>
<reference evidence="2" key="1">
    <citation type="submission" date="2020-01" db="EMBL/GenBank/DDBJ databases">
        <authorList>
            <person name="Meier V. D."/>
            <person name="Meier V D."/>
        </authorList>
    </citation>
    <scope>NUCLEOTIDE SEQUENCE</scope>
    <source>
        <strain evidence="2">HLG_WM_MAG_01</strain>
    </source>
</reference>
<accession>A0A6S6U7S1</accession>
<dbReference type="Pfam" id="PF04313">
    <property type="entry name" value="HSDR_N"/>
    <property type="match status" value="1"/>
</dbReference>
<dbReference type="InterPro" id="IPR040980">
    <property type="entry name" value="SWI2_SNF2"/>
</dbReference>
<gene>
    <name evidence="2" type="ORF">HELGO_WM22132</name>
</gene>
<dbReference type="Pfam" id="PF18766">
    <property type="entry name" value="SWI2_SNF2"/>
    <property type="match status" value="1"/>
</dbReference>
<organism evidence="2">
    <name type="scientific">uncultured Sulfurovum sp</name>
    <dbReference type="NCBI Taxonomy" id="269237"/>
    <lineage>
        <taxon>Bacteria</taxon>
        <taxon>Pseudomonadati</taxon>
        <taxon>Campylobacterota</taxon>
        <taxon>Epsilonproteobacteria</taxon>
        <taxon>Campylobacterales</taxon>
        <taxon>Sulfurovaceae</taxon>
        <taxon>Sulfurovum</taxon>
        <taxon>environmental samples</taxon>
    </lineage>
</organism>
<protein>
    <submittedName>
        <fullName evidence="2">Type I restriction-modification system, restriction subunit R (EC)</fullName>
        <ecNumber evidence="2">3.1.21.3</ecNumber>
    </submittedName>
</protein>
<dbReference type="InterPro" id="IPR027417">
    <property type="entry name" value="P-loop_NTPase"/>
</dbReference>
<sequence length="1000" mass="115463">MNLFNNKKLKEIGLQQTIIDWLVEEGGYEERKSKEFDKEFCVLEKPLLEFLKATQLEVYNSIQEKGTVPFLQIVDRALKKDGIIKVLRFGVKYRNFQVKIFYPEPSSKQNTRSVKRYQANIFTAVQELKYSTRYENRIDVSLFLNGYPIVTMELKNEYSGQNVWDAIKQYKETRLPSDELFRFGRCMVHFAVDTQEVYMTTELKGDGTFFFPFNRGLNDGKPYPPYGKGNPQLEKGIQTQYLWQEIFRSQSLSNIIQKFAAIVESKDKKTGKKKRTFFFPRLHQLMVVRKVLKHTKEHGVGNRYLIQHSAGSGKSNSITWLALQLMSLQGDANEKPFFDSVIVITDRTVLDVQLRNNIKQFAGKQKGLVAAITGKGGSSKTRELKEALENKTKIIIVTIQTFPFVLKELDNLMEANFAILIDEAHSSQSGDTSTKMNAVLSNKGLVTLDEADEDEEPSTEDVVNHIIASRRMLTNACYYAFTATPKNKTLEVFGRKGEDGQFYPFHSYSMKQAIEEQFIMDVLQNYTTYKVYYKLSKKIEANPDFSVKQSSKFLRSYVHGHEMVVKEKARIMIDHFLRDVKHRINYKAKAMIVTKSIEVAMKYKDAFDTYLNEIHSPYKAIVAFSGSKPHPRTRTLMTEADMNDFPDGKNDIPEQFEKDEYRFLIVANKFQTGFDQPLLHTMYVDKKLSGVQAVQTLSRLNRSAPNKKDTFVLDFYNATDDIKAAFEPYYTTTILAEETNVEKLNELQEVIEDFEVFDVVDVDTFFYLKAKDASRNDQEPLIKKALKSFNDDLDVEQKVEFKSACKNFLRTYSYLSKIMDFENPSWEKLWWNLKYLVPLLKIKTTKGDNSILDAIEIGEIRPIKKGTQNIQLANEDGVLYGIPSDMAGMTMDEIFDTLENIIKAFNQRFGNIEWGEAVDSKEAQNFIANSLPEKIRQDEDALYSIKNSDKQNAKVTSDKKAQEVINAMMLTHIGIYKKIMTDPELKNRIFEFVFDILRRA</sequence>
<dbReference type="AlphaFoldDB" id="A0A6S6U7S1"/>
<dbReference type="GO" id="GO:0005524">
    <property type="term" value="F:ATP binding"/>
    <property type="evidence" value="ECO:0007669"/>
    <property type="project" value="UniProtKB-KW"/>
</dbReference>
<dbReference type="InterPro" id="IPR007409">
    <property type="entry name" value="Restrct_endonuc_type1_HsdR_N"/>
</dbReference>
<dbReference type="EC" id="3.1.21.3" evidence="2"/>
<dbReference type="EMBL" id="CACVAS010000127">
    <property type="protein sequence ID" value="CAA6824823.1"/>
    <property type="molecule type" value="Genomic_DNA"/>
</dbReference>
<dbReference type="GO" id="GO:0009307">
    <property type="term" value="P:DNA restriction-modification system"/>
    <property type="evidence" value="ECO:0007669"/>
    <property type="project" value="UniProtKB-KW"/>
</dbReference>
<dbReference type="PROSITE" id="PS51192">
    <property type="entry name" value="HELICASE_ATP_BIND_1"/>
    <property type="match status" value="1"/>
</dbReference>
<dbReference type="SMART" id="SM00487">
    <property type="entry name" value="DEXDc"/>
    <property type="match status" value="1"/>
</dbReference>
<keyword evidence="2" id="KW-0378">Hydrolase</keyword>
<dbReference type="InterPro" id="IPR055180">
    <property type="entry name" value="HsdR_RecA-like_helicase_dom_2"/>
</dbReference>
<dbReference type="PANTHER" id="PTHR42927:SF1">
    <property type="entry name" value="HELICASE SUPERFAMILY 1 AND 2 DOMAIN-CONTAINING PROTEIN"/>
    <property type="match status" value="1"/>
</dbReference>
<evidence type="ECO:0000313" key="2">
    <source>
        <dbReference type="EMBL" id="CAA6824823.1"/>
    </source>
</evidence>
<proteinExistence type="predicted"/>
<dbReference type="SUPFAM" id="SSF52540">
    <property type="entry name" value="P-loop containing nucleoside triphosphate hydrolases"/>
    <property type="match status" value="2"/>
</dbReference>
<dbReference type="GO" id="GO:0009035">
    <property type="term" value="F:type I site-specific deoxyribonuclease activity"/>
    <property type="evidence" value="ECO:0007669"/>
    <property type="project" value="UniProtKB-EC"/>
</dbReference>
<dbReference type="Gene3D" id="3.90.1570.50">
    <property type="match status" value="1"/>
</dbReference>
<dbReference type="GO" id="GO:0003677">
    <property type="term" value="F:DNA binding"/>
    <property type="evidence" value="ECO:0007669"/>
    <property type="project" value="UniProtKB-KW"/>
</dbReference>
<dbReference type="Pfam" id="PF22679">
    <property type="entry name" value="T1R_D3-like"/>
    <property type="match status" value="1"/>
</dbReference>
<name>A0A6S6U7S1_9BACT</name>
<dbReference type="InterPro" id="IPR014001">
    <property type="entry name" value="Helicase_ATP-bd"/>
</dbReference>
<feature type="domain" description="Helicase ATP-binding" evidence="1">
    <location>
        <begin position="295"/>
        <end position="503"/>
    </location>
</feature>
<evidence type="ECO:0000259" key="1">
    <source>
        <dbReference type="PROSITE" id="PS51192"/>
    </source>
</evidence>
<dbReference type="Gene3D" id="3.40.50.300">
    <property type="entry name" value="P-loop containing nucleotide triphosphate hydrolases"/>
    <property type="match status" value="2"/>
</dbReference>